<protein>
    <recommendedName>
        <fullName evidence="3">1-(5-phosphoribosyl)-5-((5-phosphoribosylamino)methylideneamino)imidazole-4-carboxamide isomerase</fullName>
    </recommendedName>
</protein>
<dbReference type="GO" id="GO:0003949">
    <property type="term" value="F:1-(5-phosphoribosyl)-5-[(5-phosphoribosylamino)methylideneamino]imidazole-4-carboxamide isomerase activity"/>
    <property type="evidence" value="ECO:0007669"/>
    <property type="project" value="InterPro"/>
</dbReference>
<evidence type="ECO:0000256" key="1">
    <source>
        <dbReference type="ARBA" id="ARBA00009667"/>
    </source>
</evidence>
<sequence>MDIRGGKVVRLTQGDFSRQITYSNDPIAILKQFIEVGALWIHVINLDGALTGSFQKNLSYPVILDLIKLSKQSGIRIQIGGGIRNIETIEELINKGTDRIILGTIVFDDSKLLKVLSKQYRNKIAIALD</sequence>
<reference evidence="2" key="1">
    <citation type="journal article" date="2014" name="Front. Microbiol.">
        <title>High frequency of phylogenetically diverse reductive dehalogenase-homologous genes in deep subseafloor sedimentary metagenomes.</title>
        <authorList>
            <person name="Kawai M."/>
            <person name="Futagami T."/>
            <person name="Toyoda A."/>
            <person name="Takaki Y."/>
            <person name="Nishi S."/>
            <person name="Hori S."/>
            <person name="Arai W."/>
            <person name="Tsubouchi T."/>
            <person name="Morono Y."/>
            <person name="Uchiyama I."/>
            <person name="Ito T."/>
            <person name="Fujiyama A."/>
            <person name="Inagaki F."/>
            <person name="Takami H."/>
        </authorList>
    </citation>
    <scope>NUCLEOTIDE SEQUENCE</scope>
    <source>
        <strain evidence="2">Expedition CK06-06</strain>
    </source>
</reference>
<dbReference type="InterPro" id="IPR006062">
    <property type="entry name" value="His_biosynth"/>
</dbReference>
<dbReference type="Gene3D" id="3.20.20.70">
    <property type="entry name" value="Aldolase class I"/>
    <property type="match status" value="1"/>
</dbReference>
<dbReference type="EMBL" id="BART01024610">
    <property type="protein sequence ID" value="GAG91242.1"/>
    <property type="molecule type" value="Genomic_DNA"/>
</dbReference>
<dbReference type="PANTHER" id="PTHR43090:SF2">
    <property type="entry name" value="1-(5-PHOSPHORIBOSYL)-5-[(5-PHOSPHORIBOSYLAMINO)METHYLIDENEAMINO] IMIDAZOLE-4-CARBOXAMIDE ISOMERASE"/>
    <property type="match status" value="1"/>
</dbReference>
<dbReference type="GO" id="GO:0000105">
    <property type="term" value="P:L-histidine biosynthetic process"/>
    <property type="evidence" value="ECO:0007669"/>
    <property type="project" value="InterPro"/>
</dbReference>
<gene>
    <name evidence="2" type="ORF">S01H4_44390</name>
</gene>
<dbReference type="GO" id="GO:0000162">
    <property type="term" value="P:L-tryptophan biosynthetic process"/>
    <property type="evidence" value="ECO:0007669"/>
    <property type="project" value="TreeGrafter"/>
</dbReference>
<organism evidence="2">
    <name type="scientific">marine sediment metagenome</name>
    <dbReference type="NCBI Taxonomy" id="412755"/>
    <lineage>
        <taxon>unclassified sequences</taxon>
        <taxon>metagenomes</taxon>
        <taxon>ecological metagenomes</taxon>
    </lineage>
</organism>
<dbReference type="SUPFAM" id="SSF51366">
    <property type="entry name" value="Ribulose-phoshate binding barrel"/>
    <property type="match status" value="1"/>
</dbReference>
<evidence type="ECO:0000313" key="2">
    <source>
        <dbReference type="EMBL" id="GAG91242.1"/>
    </source>
</evidence>
<proteinExistence type="inferred from homology"/>
<comment type="caution">
    <text evidence="2">The sequence shown here is derived from an EMBL/GenBank/DDBJ whole genome shotgun (WGS) entry which is preliminary data.</text>
</comment>
<comment type="similarity">
    <text evidence="1">Belongs to the HisA/HisF family.</text>
</comment>
<dbReference type="AlphaFoldDB" id="X1CDM1"/>
<dbReference type="Pfam" id="PF00977">
    <property type="entry name" value="His_biosynth"/>
    <property type="match status" value="1"/>
</dbReference>
<accession>X1CDM1</accession>
<dbReference type="InterPro" id="IPR044524">
    <property type="entry name" value="Isoase_HisA-like"/>
</dbReference>
<dbReference type="PANTHER" id="PTHR43090">
    <property type="entry name" value="1-(5-PHOSPHORIBOSYL)-5-[(5-PHOSPHORIBOSYLAMINO)METHYLIDENEAMINO] IMIDAZOLE-4-CARBOXAMIDE ISOMERASE"/>
    <property type="match status" value="1"/>
</dbReference>
<evidence type="ECO:0008006" key="3">
    <source>
        <dbReference type="Google" id="ProtNLM"/>
    </source>
</evidence>
<dbReference type="InterPro" id="IPR013785">
    <property type="entry name" value="Aldolase_TIM"/>
</dbReference>
<dbReference type="GO" id="GO:0005737">
    <property type="term" value="C:cytoplasm"/>
    <property type="evidence" value="ECO:0007669"/>
    <property type="project" value="TreeGrafter"/>
</dbReference>
<dbReference type="InterPro" id="IPR011060">
    <property type="entry name" value="RibuloseP-bd_barrel"/>
</dbReference>
<feature type="non-terminal residue" evidence="2">
    <location>
        <position position="129"/>
    </location>
</feature>
<name>X1CDM1_9ZZZZ</name>